<comment type="caution">
    <text evidence="2">The sequence shown here is derived from an EMBL/GenBank/DDBJ whole genome shotgun (WGS) entry which is preliminary data.</text>
</comment>
<name>A0ABQ9G4N1_9NEOP</name>
<protein>
    <submittedName>
        <fullName evidence="2">Uncharacterized protein</fullName>
    </submittedName>
</protein>
<keyword evidence="3" id="KW-1185">Reference proteome</keyword>
<evidence type="ECO:0000313" key="3">
    <source>
        <dbReference type="Proteomes" id="UP001159363"/>
    </source>
</evidence>
<dbReference type="Proteomes" id="UP001159363">
    <property type="component" value="Chromosome 14"/>
</dbReference>
<feature type="compositionally biased region" description="Acidic residues" evidence="1">
    <location>
        <begin position="255"/>
        <end position="266"/>
    </location>
</feature>
<accession>A0ABQ9G4N1</accession>
<dbReference type="EMBL" id="JARBHB010000015">
    <property type="protein sequence ID" value="KAJ8867428.1"/>
    <property type="molecule type" value="Genomic_DNA"/>
</dbReference>
<feature type="compositionally biased region" description="Basic and acidic residues" evidence="1">
    <location>
        <begin position="213"/>
        <end position="226"/>
    </location>
</feature>
<feature type="region of interest" description="Disordered" evidence="1">
    <location>
        <begin position="320"/>
        <end position="359"/>
    </location>
</feature>
<reference evidence="2 3" key="1">
    <citation type="submission" date="2023-02" db="EMBL/GenBank/DDBJ databases">
        <title>LHISI_Scaffold_Assembly.</title>
        <authorList>
            <person name="Stuart O.P."/>
            <person name="Cleave R."/>
            <person name="Magrath M.J.L."/>
            <person name="Mikheyev A.S."/>
        </authorList>
    </citation>
    <scope>NUCLEOTIDE SEQUENCE [LARGE SCALE GENOMIC DNA]</scope>
    <source>
        <strain evidence="2">Daus_M_001</strain>
        <tissue evidence="2">Leg muscle</tissue>
    </source>
</reference>
<feature type="compositionally biased region" description="Polar residues" evidence="1">
    <location>
        <begin position="322"/>
        <end position="345"/>
    </location>
</feature>
<organism evidence="2 3">
    <name type="scientific">Dryococelus australis</name>
    <dbReference type="NCBI Taxonomy" id="614101"/>
    <lineage>
        <taxon>Eukaryota</taxon>
        <taxon>Metazoa</taxon>
        <taxon>Ecdysozoa</taxon>
        <taxon>Arthropoda</taxon>
        <taxon>Hexapoda</taxon>
        <taxon>Insecta</taxon>
        <taxon>Pterygota</taxon>
        <taxon>Neoptera</taxon>
        <taxon>Polyneoptera</taxon>
        <taxon>Phasmatodea</taxon>
        <taxon>Verophasmatodea</taxon>
        <taxon>Anareolatae</taxon>
        <taxon>Phasmatidae</taxon>
        <taxon>Eurycanthinae</taxon>
        <taxon>Dryococelus</taxon>
    </lineage>
</organism>
<evidence type="ECO:0000313" key="2">
    <source>
        <dbReference type="EMBL" id="KAJ8867428.1"/>
    </source>
</evidence>
<feature type="region of interest" description="Disordered" evidence="1">
    <location>
        <begin position="184"/>
        <end position="281"/>
    </location>
</feature>
<gene>
    <name evidence="2" type="ORF">PR048_031229</name>
</gene>
<feature type="region of interest" description="Disordered" evidence="1">
    <location>
        <begin position="53"/>
        <end position="77"/>
    </location>
</feature>
<sequence length="444" mass="48842">MAAPVRGRLRPSTARVNCVVDVHNVRVISYQAAVRAGGDISIRSALVNVEAVGRRSGRNPRPARLPPRRSGFNPRPGHSGFSHVGIVPDDAVWSPGLLGDLPFPLPFHSGSASYLKHPSSALKTSLLRAAKITTLISSPANKTPINNAPLNNEVLKANEGGVRRDWSGARENPPTSAIVRHDSHVRGCGVTGSGIEPGSPGWEASSPTTAPPRPHERTHRVEDVFSHSHAANNQRKSASLQDAAESVADHKNSIDDSDSVEDDDYSLDSPAHFPSEFPSTSDVNKAEDIEYTDYMFTEDPNKLVDRLKYLFDRKQRGDYSNIKESSGSRSKVNDTQDGGRVTSQDGGFPESESDPRSPCKWTRREKFVSSMTCKLDDCGVIFKCTDINCTLVVRCQSGRRRLGERPPMGVKHREDQWLNLYKHTVFRIPTSPKMNPRILQVSDK</sequence>
<proteinExistence type="predicted"/>
<evidence type="ECO:0000256" key="1">
    <source>
        <dbReference type="SAM" id="MobiDB-lite"/>
    </source>
</evidence>
<feature type="compositionally biased region" description="Polar residues" evidence="1">
    <location>
        <begin position="229"/>
        <end position="240"/>
    </location>
</feature>